<proteinExistence type="predicted"/>
<sequence length="1331" mass="154507">MSYSDEIAPDVITPDNQNDMAQPLKYLDNVIALYDFPGTQPNHLPLTLGDTIYVLSKNENGWWDGITVSTSGEITRGWFPNNYVRSVNYVQPILNKLKSNKELDSITAANTAANVLIPSFTSYLQKNLTEERSSTGNSRKNSIVSFASSDDGETDRKEKEEKEKDYDHDHFNSVSTIGTALMDTSENSLDVDDDFSHDQFQITPTDEAEKLVIEYRKTHGSTPTWVSKPTIDGNLIYYSKQLEIYCTETPLFSIGLKDLANINFEVPSYDILNDTNLIIQGHNLNLTEDDLNYNDLKNDTKLNNFLKRDSNVSISSTNSSNSFNSYHHFIHPLYSMDDLFYYNPTDIKYWTELKDQFFYLLDLSFKSIKDANKQLFYKNFGRLNKLISLLASSVRLSHHDFQDGKYENSIKRKFKRIYSSYSQIYINSIIHLSYLHYENSSSDAQLFSYDLSKLNKSTSISMFNNSVSTNASSISTLKQLPITTMREDEEDQELSNLQVIELEINYIKLNLSGLVKIFLRVTKDKKFNVRDYDGSDSSESETFDDTEDMPQPRQSTYMDKSRFNILPQNYPRLIFNEFNGGNWCNPFFESSNSIFNVSGDDLKNKYHQKILINRGSYNTVKTVIDELKVLSQDTLQLLSSENQHLYYNKALKEERNIQLLRLIYKYLFHASSLVDILESFDFTVFCLIKRYNSQDEDESQAVMNRFKKQQEIHDDDVVMSEAPKDDHFQSNLTFDYPVVLEFFHFKQQFHYLISNIIMSTQSLTLEDPDVFKGMKEEDNPLFYNRELMRTPSQKATMLLKNLLIKQLTNNKGDSISLNPDTLMVSYLKRGEKYFQDLLPIIKSLIDERETIINYATRVMHDDFNGQLLVIERNNTMGSHDSKDDGGFMTGKKSSKDTPWYLEGDDEFDLLLDMKGNVKGGSKEALICHLTHHDLFDSTFNTSFLLTFGSMMSVNELINFLILRFNIGAPEGLSYEEYNLWISKKQNPMRIRVLNIMKLLLEKYWSKSYYSETLMDRWLSFLQNSNVSTFSISKTLINHLQKLKKGEVVMIEREPAIPKTRTPAPLVRPSLVKKLKLLDIDYVELARQLTIREFKLYSKITKYQCLAKVWGKKSGLNENFDNITDFIKSSNQLTNFVSYMILRKDDIKKRVQIIRYFVQVAEKCRQYNNFSSMTAIISALYSSPIHRLKKTWNFVSTDTSTHLQNMNKLMNSSRNFNEYRDVLKFIGSEPCVPFFGVYLSDLTFIYHGNPDTLLNRSRMLNFSKRAKTADILIGLDRFKNTGYNLLLVPEIQKYLEGWFDKCPTIDEQYQLSLNLEPRENDSSKKTFPFSKN</sequence>
<name>A0ACA9YFX6_9ASCO</name>
<organism evidence="1 2">
    <name type="scientific">[Candida] jaroonii</name>
    <dbReference type="NCBI Taxonomy" id="467808"/>
    <lineage>
        <taxon>Eukaryota</taxon>
        <taxon>Fungi</taxon>
        <taxon>Dikarya</taxon>
        <taxon>Ascomycota</taxon>
        <taxon>Saccharomycotina</taxon>
        <taxon>Pichiomycetes</taxon>
        <taxon>Debaryomycetaceae</taxon>
        <taxon>Yamadazyma</taxon>
    </lineage>
</organism>
<keyword evidence="2" id="KW-1185">Reference proteome</keyword>
<comment type="caution">
    <text evidence="1">The sequence shown here is derived from an EMBL/GenBank/DDBJ whole genome shotgun (WGS) entry which is preliminary data.</text>
</comment>
<keyword evidence="1" id="KW-0132">Cell division</keyword>
<accession>A0ACA9YFX6</accession>
<gene>
    <name evidence="1" type="ORF">CLIB1444_14S02322</name>
</gene>
<evidence type="ECO:0000313" key="1">
    <source>
        <dbReference type="EMBL" id="CAH6723360.1"/>
    </source>
</evidence>
<evidence type="ECO:0000313" key="2">
    <source>
        <dbReference type="Proteomes" id="UP001152531"/>
    </source>
</evidence>
<dbReference type="EMBL" id="CALSDN010000014">
    <property type="protein sequence ID" value="CAH6723360.1"/>
    <property type="molecule type" value="Genomic_DNA"/>
</dbReference>
<protein>
    <submittedName>
        <fullName evidence="1">Cell division control protein 25</fullName>
    </submittedName>
</protein>
<reference evidence="1" key="1">
    <citation type="submission" date="2022-06" db="EMBL/GenBank/DDBJ databases">
        <authorList>
            <person name="Legras J.-L."/>
            <person name="Devillers H."/>
            <person name="Grondin C."/>
        </authorList>
    </citation>
    <scope>NUCLEOTIDE SEQUENCE</scope>
    <source>
        <strain evidence="1">CLIB 1444</strain>
    </source>
</reference>
<keyword evidence="1" id="KW-0131">Cell cycle</keyword>
<dbReference type="Proteomes" id="UP001152531">
    <property type="component" value="Unassembled WGS sequence"/>
</dbReference>